<dbReference type="InterPro" id="IPR006015">
    <property type="entry name" value="Universal_stress_UspA"/>
</dbReference>
<feature type="domain" description="UspA" evidence="2">
    <location>
        <begin position="7"/>
        <end position="143"/>
    </location>
</feature>
<evidence type="ECO:0000259" key="2">
    <source>
        <dbReference type="Pfam" id="PF00582"/>
    </source>
</evidence>
<sequence length="325" mass="34470">MTKALMTRILLATDFSDGAACAQDYAVSLASHWEATLEILHVIEAPHRPSTETESFVAVMQARAEAARQLEQVRDDLARRDVSAKVRLVLGNPAEHISLAAKSQGAELVVLGVRGRTNVLYGLIGSTAERVVTEGPCPVLAVPGLHEEAGKPSAARGAPSIRHILAPLDFSSPSLDAVEYAIQLANGLGATVTLMHVLEPVCYDLDCGLGVVEQEAGKRDHWNRQLAELQTLVTSFGLAADVEISGGIASDAILASALRSRSDLIVMGTHGRRGVSAERFGSVAEAVLRRATCPVLTVKTPKFAAGHRRIVPQAMSEADIKGVEP</sequence>
<dbReference type="Pfam" id="PF00582">
    <property type="entry name" value="Usp"/>
    <property type="match status" value="2"/>
</dbReference>
<dbReference type="Proteomes" id="UP000001660">
    <property type="component" value="Chromosome"/>
</dbReference>
<dbReference type="InterPro" id="IPR014729">
    <property type="entry name" value="Rossmann-like_a/b/a_fold"/>
</dbReference>
<dbReference type="PANTHER" id="PTHR46268:SF6">
    <property type="entry name" value="UNIVERSAL STRESS PROTEIN UP12"/>
    <property type="match status" value="1"/>
</dbReference>
<feature type="domain" description="UspA" evidence="2">
    <location>
        <begin position="161"/>
        <end position="299"/>
    </location>
</feature>
<dbReference type="EMBL" id="FP929003">
    <property type="protein sequence ID" value="CBK43569.1"/>
    <property type="molecule type" value="Genomic_DNA"/>
</dbReference>
<keyword evidence="4" id="KW-1185">Reference proteome</keyword>
<gene>
    <name evidence="3" type="ORF">NIDE3897</name>
</gene>
<name>D8PJJ5_9BACT</name>
<comment type="similarity">
    <text evidence="1">Belongs to the universal stress protein A family.</text>
</comment>
<dbReference type="AlphaFoldDB" id="D8PJJ5"/>
<dbReference type="InterPro" id="IPR006016">
    <property type="entry name" value="UspA"/>
</dbReference>
<evidence type="ECO:0000256" key="1">
    <source>
        <dbReference type="ARBA" id="ARBA00008791"/>
    </source>
</evidence>
<dbReference type="Gene3D" id="3.40.50.620">
    <property type="entry name" value="HUPs"/>
    <property type="match status" value="2"/>
</dbReference>
<evidence type="ECO:0000313" key="4">
    <source>
        <dbReference type="Proteomes" id="UP000001660"/>
    </source>
</evidence>
<proteinExistence type="inferred from homology"/>
<dbReference type="CDD" id="cd00293">
    <property type="entry name" value="USP-like"/>
    <property type="match status" value="2"/>
</dbReference>
<dbReference type="KEGG" id="nde:NIDE3897"/>
<dbReference type="STRING" id="330214.NIDE3897"/>
<dbReference type="SUPFAM" id="SSF52402">
    <property type="entry name" value="Adenine nucleotide alpha hydrolases-like"/>
    <property type="match status" value="2"/>
</dbReference>
<accession>D8PJJ5</accession>
<dbReference type="PANTHER" id="PTHR46268">
    <property type="entry name" value="STRESS RESPONSE PROTEIN NHAX"/>
    <property type="match status" value="1"/>
</dbReference>
<organism evidence="3 4">
    <name type="scientific">Nitrospira defluvii</name>
    <dbReference type="NCBI Taxonomy" id="330214"/>
    <lineage>
        <taxon>Bacteria</taxon>
        <taxon>Pseudomonadati</taxon>
        <taxon>Nitrospirota</taxon>
        <taxon>Nitrospiria</taxon>
        <taxon>Nitrospirales</taxon>
        <taxon>Nitrospiraceae</taxon>
        <taxon>Nitrospira</taxon>
    </lineage>
</organism>
<reference evidence="3 4" key="1">
    <citation type="journal article" date="2010" name="Proc. Natl. Acad. Sci. U.S.A.">
        <title>A Nitrospira metagenome illuminates the physiology and evolution of globally important nitrite-oxidizing bacteria.</title>
        <authorList>
            <person name="Lucker S."/>
            <person name="Wagner M."/>
            <person name="Maixner F."/>
            <person name="Pelletier E."/>
            <person name="Koch H."/>
            <person name="Vacherie B."/>
            <person name="Rattei T."/>
            <person name="Sinninghe Damste J."/>
            <person name="Spieck E."/>
            <person name="Le Paslier D."/>
            <person name="Daims H."/>
        </authorList>
    </citation>
    <scope>NUCLEOTIDE SEQUENCE [LARGE SCALE GENOMIC DNA]</scope>
</reference>
<evidence type="ECO:0000313" key="3">
    <source>
        <dbReference type="EMBL" id="CBK43569.1"/>
    </source>
</evidence>
<dbReference type="PRINTS" id="PR01438">
    <property type="entry name" value="UNVRSLSTRESS"/>
</dbReference>
<protein>
    <submittedName>
        <fullName evidence="3">Putative Universal stress protein</fullName>
    </submittedName>
</protein>
<dbReference type="eggNOG" id="COG0589">
    <property type="taxonomic scope" value="Bacteria"/>
</dbReference>
<dbReference type="HOGENOM" id="CLU_049301_2_1_0"/>